<dbReference type="Proteomes" id="UP001064879">
    <property type="component" value="Chromosome"/>
</dbReference>
<dbReference type="Pfam" id="PF06089">
    <property type="entry name" value="Asparaginase_II"/>
    <property type="match status" value="1"/>
</dbReference>
<dbReference type="EMBL" id="CP093443">
    <property type="protein sequence ID" value="UVI36793.1"/>
    <property type="molecule type" value="Genomic_DNA"/>
</dbReference>
<accession>A0ABY5SQH4</accession>
<gene>
    <name evidence="2" type="ORF">L1F31_03790</name>
</gene>
<proteinExistence type="predicted"/>
<dbReference type="InterPro" id="IPR010349">
    <property type="entry name" value="Asparaginase_II"/>
</dbReference>
<dbReference type="RefSeq" id="WP_265419362.1">
    <property type="nucleotide sequence ID" value="NZ_CP093443.1"/>
</dbReference>
<evidence type="ECO:0000313" key="2">
    <source>
        <dbReference type="EMBL" id="UVI36793.1"/>
    </source>
</evidence>
<feature type="region of interest" description="Disordered" evidence="1">
    <location>
        <begin position="326"/>
        <end position="387"/>
    </location>
</feature>
<protein>
    <submittedName>
        <fullName evidence="2">Asparaginase</fullName>
    </submittedName>
</protein>
<evidence type="ECO:0000256" key="1">
    <source>
        <dbReference type="SAM" id="MobiDB-lite"/>
    </source>
</evidence>
<sequence>MTFSTFTAADAAELAVVIRSDFIESRHIGSAVVLDPHGSPVIRLGAPEVPVFTRSSLKPLQAIAAMSLGAQLTGPAAALATASHKSEAGHVSVVSSMLESAGLSVSDLQCPSAHPADGAFRRELQERARAQGDENTDPRSPLYFNCSGKHTAFLAAARAIGADTATYLDPDHPVQKKVAEVVTAFASEDPAAVGVDGCGAPVFALSLTGLARAIGRVMALGSGGADLGSASATGQDWTAYAGEARTLTEAVFADPWAIEGHGRPNTTVIERLGIFAKGGAEGVIVMATPAGYSVAVKCLDGSSRATGLVALTLLKLVGAFDAGPGTASAGERGASVGEGTASTASVREDASVTDGRTASVSDEEIDATIAAITDPVTGGTDSDGRTDVVGRLELGKDIADISERKWD</sequence>
<organism evidence="2 3">
    <name type="scientific">Brevibacterium spongiae</name>
    <dbReference type="NCBI Taxonomy" id="2909672"/>
    <lineage>
        <taxon>Bacteria</taxon>
        <taxon>Bacillati</taxon>
        <taxon>Actinomycetota</taxon>
        <taxon>Actinomycetes</taxon>
        <taxon>Micrococcales</taxon>
        <taxon>Brevibacteriaceae</taxon>
        <taxon>Brevibacterium</taxon>
    </lineage>
</organism>
<keyword evidence="3" id="KW-1185">Reference proteome</keyword>
<reference evidence="2" key="1">
    <citation type="submission" date="2022-03" db="EMBL/GenBank/DDBJ databases">
        <title>Brevibacterium spongiae sp. nov., isolated from marine sponge.</title>
        <authorList>
            <person name="Li Z."/>
            <person name="Zhang M."/>
        </authorList>
    </citation>
    <scope>NUCLEOTIDE SEQUENCE</scope>
    <source>
        <strain evidence="2">WHS-Z9</strain>
    </source>
</reference>
<dbReference type="PANTHER" id="PTHR42110">
    <property type="entry name" value="L-ASPARAGINASE, PUTATIVE (AFU_ORTHOLOGUE AFUA_3G11890)-RELATED"/>
    <property type="match status" value="1"/>
</dbReference>
<evidence type="ECO:0000313" key="3">
    <source>
        <dbReference type="Proteomes" id="UP001064879"/>
    </source>
</evidence>
<name>A0ABY5SQH4_9MICO</name>
<dbReference type="PANTHER" id="PTHR42110:SF1">
    <property type="entry name" value="L-ASPARAGINASE, PUTATIVE (AFU_ORTHOLOGUE AFUA_3G11890)-RELATED"/>
    <property type="match status" value="1"/>
</dbReference>